<sequence>MKSGLIATLCLTASLVMSASTSAMAETSGAILFNGMKNDGGFNEQGVVGTERATGEVKIAIRERVTADEAETEQTLRQFADRGVQHLVTLGFANTDAVKKVAAEYPDVKFTIIDGFIPDMPNVRSVLFAEQEAGFLAGYAAGLKSQSGKVGTIGGMDIPPVRKFMCGFAAGAKAAKPDVTIAAEYAGDTPLAFRDVEGGQRIAEGMLAEGVDVIFAPAGRTAEGVAQAAQTAGAFAIMVDTNQNGFIPGTILTSATKRVDEAVYTTWKAAADGSWEPGVVTMTLAENGVDWAVDEHNEAIVSGIKAEVEGAKAALANGTMTIGAVSEIAGCADVL</sequence>
<dbReference type="Gene3D" id="3.40.50.2300">
    <property type="match status" value="2"/>
</dbReference>
<evidence type="ECO:0000256" key="4">
    <source>
        <dbReference type="ARBA" id="ARBA00022729"/>
    </source>
</evidence>
<dbReference type="PANTHER" id="PTHR34296">
    <property type="entry name" value="TRANSCRIPTIONAL ACTIVATOR PROTEIN MED"/>
    <property type="match status" value="1"/>
</dbReference>
<evidence type="ECO:0000256" key="5">
    <source>
        <dbReference type="ARBA" id="ARBA00023136"/>
    </source>
</evidence>
<proteinExistence type="inferred from homology"/>
<accession>A0A916TFX2</accession>
<gene>
    <name evidence="9" type="ORF">GCM10011316_11920</name>
</gene>
<dbReference type="SUPFAM" id="SSF53822">
    <property type="entry name" value="Periplasmic binding protein-like I"/>
    <property type="match status" value="1"/>
</dbReference>
<organism evidence="9 10">
    <name type="scientific">Roseibium aquae</name>
    <dbReference type="NCBI Taxonomy" id="1323746"/>
    <lineage>
        <taxon>Bacteria</taxon>
        <taxon>Pseudomonadati</taxon>
        <taxon>Pseudomonadota</taxon>
        <taxon>Alphaproteobacteria</taxon>
        <taxon>Hyphomicrobiales</taxon>
        <taxon>Stappiaceae</taxon>
        <taxon>Roseibium</taxon>
    </lineage>
</organism>
<protein>
    <submittedName>
        <fullName evidence="9">BMP family ABC transporter substrate-binding protein</fullName>
    </submittedName>
</protein>
<keyword evidence="10" id="KW-1185">Reference proteome</keyword>
<evidence type="ECO:0000256" key="3">
    <source>
        <dbReference type="ARBA" id="ARBA00022475"/>
    </source>
</evidence>
<comment type="subcellular location">
    <subcellularLocation>
        <location evidence="1">Cell membrane</location>
        <topology evidence="1">Lipid-anchor</topology>
    </subcellularLocation>
</comment>
<dbReference type="RefSeq" id="WP_150495437.1">
    <property type="nucleotide sequence ID" value="NZ_BMFA01000003.1"/>
</dbReference>
<comment type="caution">
    <text evidence="9">The sequence shown here is derived from an EMBL/GenBank/DDBJ whole genome shotgun (WGS) entry which is preliminary data.</text>
</comment>
<feature type="domain" description="ABC transporter substrate-binding protein PnrA-like" evidence="8">
    <location>
        <begin position="29"/>
        <end position="292"/>
    </location>
</feature>
<evidence type="ECO:0000313" key="10">
    <source>
        <dbReference type="Proteomes" id="UP000605148"/>
    </source>
</evidence>
<dbReference type="CDD" id="cd06354">
    <property type="entry name" value="PBP1_PrnA-like"/>
    <property type="match status" value="1"/>
</dbReference>
<evidence type="ECO:0000259" key="8">
    <source>
        <dbReference type="Pfam" id="PF02608"/>
    </source>
</evidence>
<keyword evidence="3" id="KW-1003">Cell membrane</keyword>
<keyword evidence="4 7" id="KW-0732">Signal</keyword>
<keyword evidence="5" id="KW-0472">Membrane</keyword>
<reference evidence="9" key="1">
    <citation type="journal article" date="2014" name="Int. J. Syst. Evol. Microbiol.">
        <title>Complete genome sequence of Corynebacterium casei LMG S-19264T (=DSM 44701T), isolated from a smear-ripened cheese.</title>
        <authorList>
            <consortium name="US DOE Joint Genome Institute (JGI-PGF)"/>
            <person name="Walter F."/>
            <person name="Albersmeier A."/>
            <person name="Kalinowski J."/>
            <person name="Ruckert C."/>
        </authorList>
    </citation>
    <scope>NUCLEOTIDE SEQUENCE</scope>
    <source>
        <strain evidence="9">CGMCC 1.12426</strain>
    </source>
</reference>
<dbReference type="Pfam" id="PF02608">
    <property type="entry name" value="Bmp"/>
    <property type="match status" value="1"/>
</dbReference>
<feature type="chain" id="PRO_5037113498" evidence="7">
    <location>
        <begin position="26"/>
        <end position="335"/>
    </location>
</feature>
<keyword evidence="6" id="KW-0449">Lipoprotein</keyword>
<evidence type="ECO:0000256" key="7">
    <source>
        <dbReference type="SAM" id="SignalP"/>
    </source>
</evidence>
<evidence type="ECO:0000256" key="6">
    <source>
        <dbReference type="ARBA" id="ARBA00023288"/>
    </source>
</evidence>
<name>A0A916TFX2_9HYPH</name>
<dbReference type="GO" id="GO:0005886">
    <property type="term" value="C:plasma membrane"/>
    <property type="evidence" value="ECO:0007669"/>
    <property type="project" value="UniProtKB-SubCell"/>
</dbReference>
<dbReference type="InterPro" id="IPR050957">
    <property type="entry name" value="BMP_lipoprotein"/>
</dbReference>
<dbReference type="AlphaFoldDB" id="A0A916TFX2"/>
<dbReference type="EMBL" id="BMFA01000003">
    <property type="protein sequence ID" value="GGB41582.1"/>
    <property type="molecule type" value="Genomic_DNA"/>
</dbReference>
<dbReference type="Proteomes" id="UP000605148">
    <property type="component" value="Unassembled WGS sequence"/>
</dbReference>
<dbReference type="OrthoDB" id="9784230at2"/>
<dbReference type="PANTHER" id="PTHR34296:SF2">
    <property type="entry name" value="ABC TRANSPORTER GUANOSINE-BINDING PROTEIN NUPN"/>
    <property type="match status" value="1"/>
</dbReference>
<feature type="signal peptide" evidence="7">
    <location>
        <begin position="1"/>
        <end position="25"/>
    </location>
</feature>
<evidence type="ECO:0000256" key="1">
    <source>
        <dbReference type="ARBA" id="ARBA00004193"/>
    </source>
</evidence>
<reference evidence="9" key="2">
    <citation type="submission" date="2020-09" db="EMBL/GenBank/DDBJ databases">
        <authorList>
            <person name="Sun Q."/>
            <person name="Zhou Y."/>
        </authorList>
    </citation>
    <scope>NUCLEOTIDE SEQUENCE</scope>
    <source>
        <strain evidence="9">CGMCC 1.12426</strain>
    </source>
</reference>
<dbReference type="InterPro" id="IPR028082">
    <property type="entry name" value="Peripla_BP_I"/>
</dbReference>
<comment type="similarity">
    <text evidence="2">Belongs to the BMP lipoprotein family.</text>
</comment>
<dbReference type="InterPro" id="IPR003760">
    <property type="entry name" value="PnrA-like"/>
</dbReference>
<evidence type="ECO:0000256" key="2">
    <source>
        <dbReference type="ARBA" id="ARBA00008610"/>
    </source>
</evidence>
<evidence type="ECO:0000313" key="9">
    <source>
        <dbReference type="EMBL" id="GGB41582.1"/>
    </source>
</evidence>